<dbReference type="Gene3D" id="3.30.410.40">
    <property type="match status" value="1"/>
</dbReference>
<keyword evidence="3" id="KW-0285">Flavoprotein</keyword>
<dbReference type="InterPro" id="IPR007867">
    <property type="entry name" value="GMC_OxRtase_C"/>
</dbReference>
<evidence type="ECO:0000256" key="3">
    <source>
        <dbReference type="ARBA" id="ARBA00022630"/>
    </source>
</evidence>
<evidence type="ECO:0000256" key="2">
    <source>
        <dbReference type="ARBA" id="ARBA00010790"/>
    </source>
</evidence>
<dbReference type="Pfam" id="PF00732">
    <property type="entry name" value="GMC_oxred_N"/>
    <property type="match status" value="1"/>
</dbReference>
<protein>
    <recommendedName>
        <fullName evidence="5">Glucose-methanol-choline oxidoreductase N-terminal domain-containing protein</fullName>
    </recommendedName>
</protein>
<sequence>MGDNAYDFIIIGSGSAGAIIAARLTENPDISVLLIESGPMYHRFSDMPDFIKGFEQRNDSSGDPVKVNSWTDIANSGAGRMFVARSTDQQQPMLVPRGTTLGGSSSVNAQIFLRGEPADYDTWASFGNEKWSYKDCLPFFRKLETDLDFSGDFHGTSGPVKCKRDPEEEWQPNQMAFYKSCQALGFNSAKDHNDPDSTGVGPVPFNTIDGVRQSTWLTYLKPVMKRGNLTIIPEAFVISLNFNGTKTESVTIIRQNQRTTIEASEVIVSGGAIGSPQLLMLSGIGDAAQLKNHGIAVVKNLPGVGKNLRDHPQAQVVWKTKENRSQDPDPYKRVQVGLRYTASNSNLRNDMFLQPVSTANPSVYLGPEDSINHIAITAMLYLAKGQGSVTLRSADPLIQPYLDYNFLREEEDLRRLREGVELCISVVESGEYENIVEERIIPTEEDMGSTEQFNKWLLKNVRTTHHVSGTCKMGPDSDPLAVVDQFGKVHGTENLRVADASIMPDCVRANTNVATMMIGERIADFINNDL</sequence>
<keyword evidence="4" id="KW-0274">FAD</keyword>
<dbReference type="PANTHER" id="PTHR11552:SF147">
    <property type="entry name" value="CHOLINE DEHYDROGENASE, MITOCHONDRIAL"/>
    <property type="match status" value="1"/>
</dbReference>
<accession>A0A381ZIG0</accession>
<dbReference type="SUPFAM" id="SSF54373">
    <property type="entry name" value="FAD-linked reductases, C-terminal domain"/>
    <property type="match status" value="1"/>
</dbReference>
<gene>
    <name evidence="6" type="ORF">METZ01_LOCUS141884</name>
</gene>
<dbReference type="Gene3D" id="3.50.50.60">
    <property type="entry name" value="FAD/NAD(P)-binding domain"/>
    <property type="match status" value="1"/>
</dbReference>
<dbReference type="InterPro" id="IPR012132">
    <property type="entry name" value="GMC_OxRdtase"/>
</dbReference>
<proteinExistence type="inferred from homology"/>
<name>A0A381ZIG0_9ZZZZ</name>
<reference evidence="6" key="1">
    <citation type="submission" date="2018-05" db="EMBL/GenBank/DDBJ databases">
        <authorList>
            <person name="Lanie J.A."/>
            <person name="Ng W.-L."/>
            <person name="Kazmierczak K.M."/>
            <person name="Andrzejewski T.M."/>
            <person name="Davidsen T.M."/>
            <person name="Wayne K.J."/>
            <person name="Tettelin H."/>
            <person name="Glass J.I."/>
            <person name="Rusch D."/>
            <person name="Podicherti R."/>
            <person name="Tsui H.-C.T."/>
            <person name="Winkler M.E."/>
        </authorList>
    </citation>
    <scope>NUCLEOTIDE SEQUENCE</scope>
</reference>
<dbReference type="PROSITE" id="PS00624">
    <property type="entry name" value="GMC_OXRED_2"/>
    <property type="match status" value="1"/>
</dbReference>
<evidence type="ECO:0000256" key="1">
    <source>
        <dbReference type="ARBA" id="ARBA00001974"/>
    </source>
</evidence>
<comment type="similarity">
    <text evidence="2">Belongs to the GMC oxidoreductase family.</text>
</comment>
<dbReference type="GO" id="GO:0016614">
    <property type="term" value="F:oxidoreductase activity, acting on CH-OH group of donors"/>
    <property type="evidence" value="ECO:0007669"/>
    <property type="project" value="InterPro"/>
</dbReference>
<evidence type="ECO:0000256" key="4">
    <source>
        <dbReference type="ARBA" id="ARBA00022827"/>
    </source>
</evidence>
<evidence type="ECO:0000313" key="6">
    <source>
        <dbReference type="EMBL" id="SVA89030.1"/>
    </source>
</evidence>
<dbReference type="InterPro" id="IPR000172">
    <property type="entry name" value="GMC_OxRdtase_N"/>
</dbReference>
<dbReference type="GO" id="GO:0050660">
    <property type="term" value="F:flavin adenine dinucleotide binding"/>
    <property type="evidence" value="ECO:0007669"/>
    <property type="project" value="InterPro"/>
</dbReference>
<organism evidence="6">
    <name type="scientific">marine metagenome</name>
    <dbReference type="NCBI Taxonomy" id="408172"/>
    <lineage>
        <taxon>unclassified sequences</taxon>
        <taxon>metagenomes</taxon>
        <taxon>ecological metagenomes</taxon>
    </lineage>
</organism>
<comment type="cofactor">
    <cofactor evidence="1">
        <name>FAD</name>
        <dbReference type="ChEBI" id="CHEBI:57692"/>
    </cofactor>
</comment>
<dbReference type="Pfam" id="PF05199">
    <property type="entry name" value="GMC_oxred_C"/>
    <property type="match status" value="1"/>
</dbReference>
<dbReference type="PIRSF" id="PIRSF000137">
    <property type="entry name" value="Alcohol_oxidase"/>
    <property type="match status" value="1"/>
</dbReference>
<evidence type="ECO:0000259" key="5">
    <source>
        <dbReference type="PROSITE" id="PS00624"/>
    </source>
</evidence>
<feature type="domain" description="Glucose-methanol-choline oxidoreductase N-terminal" evidence="5">
    <location>
        <begin position="271"/>
        <end position="285"/>
    </location>
</feature>
<dbReference type="AlphaFoldDB" id="A0A381ZIG0"/>
<dbReference type="SUPFAM" id="SSF51905">
    <property type="entry name" value="FAD/NAD(P)-binding domain"/>
    <property type="match status" value="1"/>
</dbReference>
<dbReference type="InterPro" id="IPR036188">
    <property type="entry name" value="FAD/NAD-bd_sf"/>
</dbReference>
<dbReference type="EMBL" id="UINC01021456">
    <property type="protein sequence ID" value="SVA89030.1"/>
    <property type="molecule type" value="Genomic_DNA"/>
</dbReference>
<dbReference type="PANTHER" id="PTHR11552">
    <property type="entry name" value="GLUCOSE-METHANOL-CHOLINE GMC OXIDOREDUCTASE"/>
    <property type="match status" value="1"/>
</dbReference>